<evidence type="ECO:0000256" key="1">
    <source>
        <dbReference type="SAM" id="MobiDB-lite"/>
    </source>
</evidence>
<keyword evidence="2" id="KW-1133">Transmembrane helix</keyword>
<dbReference type="Proteomes" id="UP001497623">
    <property type="component" value="Unassembled WGS sequence"/>
</dbReference>
<keyword evidence="5" id="KW-1185">Reference proteome</keyword>
<gene>
    <name evidence="4" type="ORF">MNOR_LOCUS37969</name>
</gene>
<dbReference type="Pfam" id="PF08434">
    <property type="entry name" value="CLCA"/>
    <property type="match status" value="1"/>
</dbReference>
<dbReference type="GO" id="GO:0032991">
    <property type="term" value="C:protein-containing complex"/>
    <property type="evidence" value="ECO:0007669"/>
    <property type="project" value="UniProtKB-ARBA"/>
</dbReference>
<reference evidence="4 5" key="1">
    <citation type="submission" date="2024-05" db="EMBL/GenBank/DDBJ databases">
        <authorList>
            <person name="Wallberg A."/>
        </authorList>
    </citation>
    <scope>NUCLEOTIDE SEQUENCE [LARGE SCALE GENOMIC DNA]</scope>
</reference>
<feature type="compositionally biased region" description="Polar residues" evidence="1">
    <location>
        <begin position="1100"/>
        <end position="1114"/>
    </location>
</feature>
<dbReference type="InterPro" id="IPR036465">
    <property type="entry name" value="vWFA_dom_sf"/>
</dbReference>
<accession>A0AAV2SND6</accession>
<feature type="region of interest" description="Disordered" evidence="1">
    <location>
        <begin position="1003"/>
        <end position="1121"/>
    </location>
</feature>
<feature type="compositionally biased region" description="Polar residues" evidence="1">
    <location>
        <begin position="1041"/>
        <end position="1058"/>
    </location>
</feature>
<feature type="domain" description="Calcium-activated chloride channel N-terminal" evidence="3">
    <location>
        <begin position="37"/>
        <end position="194"/>
    </location>
</feature>
<dbReference type="Gene3D" id="3.40.50.410">
    <property type="entry name" value="von Willebrand factor, type A domain"/>
    <property type="match status" value="1"/>
</dbReference>
<name>A0AAV2SND6_MEGNR</name>
<keyword evidence="2" id="KW-0812">Transmembrane</keyword>
<keyword evidence="2" id="KW-0472">Membrane</keyword>
<proteinExistence type="predicted"/>
<comment type="caution">
    <text evidence="4">The sequence shown here is derived from an EMBL/GenBank/DDBJ whole genome shotgun (WGS) entry which is preliminary data.</text>
</comment>
<evidence type="ECO:0000259" key="3">
    <source>
        <dbReference type="Pfam" id="PF08434"/>
    </source>
</evidence>
<dbReference type="SUPFAM" id="SSF53300">
    <property type="entry name" value="vWA-like"/>
    <property type="match status" value="1"/>
</dbReference>
<protein>
    <recommendedName>
        <fullName evidence="3">Calcium-activated chloride channel N-terminal domain-containing protein</fullName>
    </recommendedName>
</protein>
<evidence type="ECO:0000313" key="4">
    <source>
        <dbReference type="EMBL" id="CAL4205908.1"/>
    </source>
</evidence>
<evidence type="ECO:0000256" key="2">
    <source>
        <dbReference type="SAM" id="Phobius"/>
    </source>
</evidence>
<dbReference type="AlphaFoldDB" id="A0AAV2SND6"/>
<organism evidence="4 5">
    <name type="scientific">Meganyctiphanes norvegica</name>
    <name type="common">Northern krill</name>
    <name type="synonym">Thysanopoda norvegica</name>
    <dbReference type="NCBI Taxonomy" id="48144"/>
    <lineage>
        <taxon>Eukaryota</taxon>
        <taxon>Metazoa</taxon>
        <taxon>Ecdysozoa</taxon>
        <taxon>Arthropoda</taxon>
        <taxon>Crustacea</taxon>
        <taxon>Multicrustacea</taxon>
        <taxon>Malacostraca</taxon>
        <taxon>Eumalacostraca</taxon>
        <taxon>Eucarida</taxon>
        <taxon>Euphausiacea</taxon>
        <taxon>Euphausiidae</taxon>
        <taxon>Meganyctiphanes</taxon>
    </lineage>
</organism>
<sequence>MYADMCDRTPHTRSWLSLLTVMSAAVIGVDAVMGPLRLVDGAYEGLTVAIGEHVPETECGQIIAGLRGVLTELSLELHHWTEAAASLRDVTVVLPRSWTRVPGSGSLSPCPLPGPLTTVAVTTPHHIRVASRHPIFGDDPWVQQSQGCGHQGDFIQMGSELLLRSAVNNSYTHAGKELLTRWIMFRWGVFAEHGYEGDSLYPATFPDPTSGDPHKNTCLPPGSDAPFCAIEDVMPQAPTRQNALCKGVSAVDIVMHSQEIIFHQNVSSKNTFALVPSLQFIQYGSPRIVILIEDTAVMNLHQRWDFIRKAIRRAIVYDMPNNSYVSIVVFNSMAKTVTKLTKVDYDHNIRQRIGSSLPRNPSEELEINKCLLCGIQEAVRAMDTVDDDVHGGTIILLTSPEVQVSSLELKDIKNLAIQRSVKLDAILYPYTKQANGINIGNDFEELISETGGNTYFVMDKGIGDDSKLSMMVALMDSFRSTILHSSFSKSPSIIHSQEYPGGNAAMAMGTFVLDESTGTDLHFSVYYHDLSHVGNTIELTMPSGRVITSAFMQEDGDANIIFIQIPSAEHGKWRFHVENKANMHQGLIIQVTASVNTSTDVSLKIWNNLQNNVIENTASSTPIIFYAELKDKDLPILNARVIATLKYLENNETSHEENLIQFNMLDNGLGDPDTMGGDGVYSRYLPFSNHLDMLTGLYELSISADFNNGQAVIPLNKFIMKDSDKQENHTHRCCGNKIVYKNVSPIPIFHQTEMYGILNYEFKNSKDNSPPNRILDLQAVVNITNQKVSLKWTSPGNDYDMGQAHHYEAIVTQSWEDAKVFSGQMLSGMPIPLPYGTPQFLDTVLEMYDKLIYIAIRAVDDAGNYGEISNLAILWLSHPPTTTTPISKIILKEETSNYLYEPLGSNVVESIGFSIEEFAIIVGSISGFLLIITIIAVACFISAAKRRQKEEDEIENTRISEIKSISSFQQNSIENTIYDEKSAKDLYNIEAIHRPASPLPSWSASQLLQEHERRLSTTSPSPDDQSAVEYDMKNPFPDVTLTGSQSLSTSETMSTAQSDLPPHHQPYSAYPHQYHGQYREGIPGTLPNSSQPPMIYGNSLDFQSNEDFNAHSNSPGGGDLPSFNKQCIYPQQENYYPYPVTYDGINENSVSISPSLDPNRRIITQV</sequence>
<dbReference type="InterPro" id="IPR013642">
    <property type="entry name" value="CLCA_N"/>
</dbReference>
<dbReference type="EMBL" id="CAXKWB010081486">
    <property type="protein sequence ID" value="CAL4205908.1"/>
    <property type="molecule type" value="Genomic_DNA"/>
</dbReference>
<feature type="transmembrane region" description="Helical" evidence="2">
    <location>
        <begin position="918"/>
        <end position="941"/>
    </location>
</feature>
<evidence type="ECO:0000313" key="5">
    <source>
        <dbReference type="Proteomes" id="UP001497623"/>
    </source>
</evidence>